<dbReference type="GO" id="GO:0008146">
    <property type="term" value="F:sulfotransferase activity"/>
    <property type="evidence" value="ECO:0007669"/>
    <property type="project" value="InterPro"/>
</dbReference>
<dbReference type="InterPro" id="IPR027417">
    <property type="entry name" value="P-loop_NTPase"/>
</dbReference>
<reference evidence="5" key="1">
    <citation type="journal article" date="2023" name="Nat. Commun.">
        <title>Diploid and tetraploid genomes of Acorus and the evolution of monocots.</title>
        <authorList>
            <person name="Ma L."/>
            <person name="Liu K.W."/>
            <person name="Li Z."/>
            <person name="Hsiao Y.Y."/>
            <person name="Qi Y."/>
            <person name="Fu T."/>
            <person name="Tang G.D."/>
            <person name="Zhang D."/>
            <person name="Sun W.H."/>
            <person name="Liu D.K."/>
            <person name="Li Y."/>
            <person name="Chen G.Z."/>
            <person name="Liu X.D."/>
            <person name="Liao X.Y."/>
            <person name="Jiang Y.T."/>
            <person name="Yu X."/>
            <person name="Hao Y."/>
            <person name="Huang J."/>
            <person name="Zhao X.W."/>
            <person name="Ke S."/>
            <person name="Chen Y.Y."/>
            <person name="Wu W.L."/>
            <person name="Hsu J.L."/>
            <person name="Lin Y.F."/>
            <person name="Huang M.D."/>
            <person name="Li C.Y."/>
            <person name="Huang L."/>
            <person name="Wang Z.W."/>
            <person name="Zhao X."/>
            <person name="Zhong W.Y."/>
            <person name="Peng D.H."/>
            <person name="Ahmad S."/>
            <person name="Lan S."/>
            <person name="Zhang J.S."/>
            <person name="Tsai W.C."/>
            <person name="Van de Peer Y."/>
            <person name="Liu Z.J."/>
        </authorList>
    </citation>
    <scope>NUCLEOTIDE SEQUENCE</scope>
    <source>
        <strain evidence="5">SCP</strain>
    </source>
</reference>
<dbReference type="Pfam" id="PF00685">
    <property type="entry name" value="Sulfotransfer_1"/>
    <property type="match status" value="1"/>
</dbReference>
<evidence type="ECO:0000313" key="6">
    <source>
        <dbReference type="Proteomes" id="UP001179952"/>
    </source>
</evidence>
<dbReference type="AlphaFoldDB" id="A0AAV9A3N9"/>
<dbReference type="Gene3D" id="3.40.50.300">
    <property type="entry name" value="P-loop containing nucleotide triphosphate hydrolases"/>
    <property type="match status" value="1"/>
</dbReference>
<evidence type="ECO:0000256" key="1">
    <source>
        <dbReference type="ARBA" id="ARBA00005771"/>
    </source>
</evidence>
<evidence type="ECO:0000256" key="3">
    <source>
        <dbReference type="RuleBase" id="RU361155"/>
    </source>
</evidence>
<dbReference type="EMBL" id="JAUJYN010000013">
    <property type="protein sequence ID" value="KAK1258810.1"/>
    <property type="molecule type" value="Genomic_DNA"/>
</dbReference>
<gene>
    <name evidence="5" type="ORF">QJS04_geneDACA024351</name>
</gene>
<dbReference type="Proteomes" id="UP001179952">
    <property type="component" value="Unassembled WGS sequence"/>
</dbReference>
<proteinExistence type="inferred from homology"/>
<dbReference type="EC" id="2.8.2.-" evidence="3"/>
<dbReference type="PANTHER" id="PTHR11783">
    <property type="entry name" value="SULFOTRANSFERASE SULT"/>
    <property type="match status" value="1"/>
</dbReference>
<reference evidence="5" key="2">
    <citation type="submission" date="2023-06" db="EMBL/GenBank/DDBJ databases">
        <authorList>
            <person name="Ma L."/>
            <person name="Liu K.-W."/>
            <person name="Li Z."/>
            <person name="Hsiao Y.-Y."/>
            <person name="Qi Y."/>
            <person name="Fu T."/>
            <person name="Tang G."/>
            <person name="Zhang D."/>
            <person name="Sun W.-H."/>
            <person name="Liu D.-K."/>
            <person name="Li Y."/>
            <person name="Chen G.-Z."/>
            <person name="Liu X.-D."/>
            <person name="Liao X.-Y."/>
            <person name="Jiang Y.-T."/>
            <person name="Yu X."/>
            <person name="Hao Y."/>
            <person name="Huang J."/>
            <person name="Zhao X.-W."/>
            <person name="Ke S."/>
            <person name="Chen Y.-Y."/>
            <person name="Wu W.-L."/>
            <person name="Hsu J.-L."/>
            <person name="Lin Y.-F."/>
            <person name="Huang M.-D."/>
            <person name="Li C.-Y."/>
            <person name="Huang L."/>
            <person name="Wang Z.-W."/>
            <person name="Zhao X."/>
            <person name="Zhong W.-Y."/>
            <person name="Peng D.-H."/>
            <person name="Ahmad S."/>
            <person name="Lan S."/>
            <person name="Zhang J.-S."/>
            <person name="Tsai W.-C."/>
            <person name="Van De Peer Y."/>
            <person name="Liu Z.-J."/>
        </authorList>
    </citation>
    <scope>NUCLEOTIDE SEQUENCE</scope>
    <source>
        <strain evidence="5">SCP</strain>
        <tissue evidence="5">Leaves</tissue>
    </source>
</reference>
<name>A0AAV9A3N9_ACOGR</name>
<evidence type="ECO:0000256" key="2">
    <source>
        <dbReference type="ARBA" id="ARBA00022679"/>
    </source>
</evidence>
<evidence type="ECO:0000313" key="5">
    <source>
        <dbReference type="EMBL" id="KAK1258810.1"/>
    </source>
</evidence>
<keyword evidence="6" id="KW-1185">Reference proteome</keyword>
<comment type="similarity">
    <text evidence="1 3">Belongs to the sulfotransferase 1 family.</text>
</comment>
<protein>
    <recommendedName>
        <fullName evidence="3">Sulfotransferase</fullName>
        <ecNumber evidence="3">2.8.2.-</ecNumber>
    </recommendedName>
</protein>
<keyword evidence="2 3" id="KW-0808">Transferase</keyword>
<dbReference type="InterPro" id="IPR000863">
    <property type="entry name" value="Sulfotransferase_dom"/>
</dbReference>
<organism evidence="5 6">
    <name type="scientific">Acorus gramineus</name>
    <name type="common">Dwarf sweet flag</name>
    <dbReference type="NCBI Taxonomy" id="55184"/>
    <lineage>
        <taxon>Eukaryota</taxon>
        <taxon>Viridiplantae</taxon>
        <taxon>Streptophyta</taxon>
        <taxon>Embryophyta</taxon>
        <taxon>Tracheophyta</taxon>
        <taxon>Spermatophyta</taxon>
        <taxon>Magnoliopsida</taxon>
        <taxon>Liliopsida</taxon>
        <taxon>Acoraceae</taxon>
        <taxon>Acorus</taxon>
    </lineage>
</organism>
<evidence type="ECO:0000259" key="4">
    <source>
        <dbReference type="Pfam" id="PF00685"/>
    </source>
</evidence>
<accession>A0AAV9A3N9</accession>
<feature type="domain" description="Sulfotransferase" evidence="4">
    <location>
        <begin position="85"/>
        <end position="263"/>
    </location>
</feature>
<sequence length="279" mass="32100">MEEEVRGADEKTEETYAHIISTLPKKKSWGQELQRYQGFWYYPFFLDGVISVQHNFKVRPSDVLIASSPKSGTTWLKALVFAIHNRRLLATHIPYSSLPGSARDDDSGCRIVYISRDIKDVFVSSWYFFNDNSLEEAFESYCDGVTLYGPIWDHQLEYWKASIERPQSVVFLRYEDMMEDPVNGVKRLAEFLGRPFSMEEEEGGVVKEIVKVCSFKYLKNLEANKEGELQFAKVKFTKPAFFRRGVVGDSKSCLTPEMIERLNLLNDRMTCSSSSSSIP</sequence>
<dbReference type="SUPFAM" id="SSF52540">
    <property type="entry name" value="P-loop containing nucleoside triphosphate hydrolases"/>
    <property type="match status" value="1"/>
</dbReference>
<comment type="caution">
    <text evidence="5">The sequence shown here is derived from an EMBL/GenBank/DDBJ whole genome shotgun (WGS) entry which is preliminary data.</text>
</comment>